<sequence length="83" mass="9110">MSYLTKGCSPQRMVQSVQGTHYNESLPFLYHPPQRVSLLLLVHSPLHFVVANNTAFLCYSPPLFATANRAMMYAIIPATAGGA</sequence>
<keyword evidence="2" id="KW-1185">Reference proteome</keyword>
<dbReference type="EMBL" id="JAAIUW010000002">
    <property type="protein sequence ID" value="KAF7841947.1"/>
    <property type="molecule type" value="Genomic_DNA"/>
</dbReference>
<gene>
    <name evidence="1" type="ORF">G2W53_004245</name>
</gene>
<accession>A0A834XC00</accession>
<proteinExistence type="predicted"/>
<dbReference type="AlphaFoldDB" id="A0A834XC00"/>
<dbReference type="Proteomes" id="UP000634136">
    <property type="component" value="Unassembled WGS sequence"/>
</dbReference>
<comment type="caution">
    <text evidence="1">The sequence shown here is derived from an EMBL/GenBank/DDBJ whole genome shotgun (WGS) entry which is preliminary data.</text>
</comment>
<evidence type="ECO:0000313" key="1">
    <source>
        <dbReference type="EMBL" id="KAF7841947.1"/>
    </source>
</evidence>
<protein>
    <submittedName>
        <fullName evidence="1">Uncharacterized protein</fullName>
    </submittedName>
</protein>
<name>A0A834XC00_9FABA</name>
<evidence type="ECO:0000313" key="2">
    <source>
        <dbReference type="Proteomes" id="UP000634136"/>
    </source>
</evidence>
<reference evidence="1" key="1">
    <citation type="submission" date="2020-09" db="EMBL/GenBank/DDBJ databases">
        <title>Genome-Enabled Discovery of Anthraquinone Biosynthesis in Senna tora.</title>
        <authorList>
            <person name="Kang S.-H."/>
            <person name="Pandey R.P."/>
            <person name="Lee C.-M."/>
            <person name="Sim J.-S."/>
            <person name="Jeong J.-T."/>
            <person name="Choi B.-S."/>
            <person name="Jung M."/>
            <person name="Ginzburg D."/>
            <person name="Zhao K."/>
            <person name="Won S.Y."/>
            <person name="Oh T.-J."/>
            <person name="Yu Y."/>
            <person name="Kim N.-H."/>
            <person name="Lee O.R."/>
            <person name="Lee T.-H."/>
            <person name="Bashyal P."/>
            <person name="Kim T.-S."/>
            <person name="Lee W.-H."/>
            <person name="Kawkins C."/>
            <person name="Kim C.-K."/>
            <person name="Kim J.S."/>
            <person name="Ahn B.O."/>
            <person name="Rhee S.Y."/>
            <person name="Sohng J.K."/>
        </authorList>
    </citation>
    <scope>NUCLEOTIDE SEQUENCE</scope>
    <source>
        <tissue evidence="1">Leaf</tissue>
    </source>
</reference>
<organism evidence="1 2">
    <name type="scientific">Senna tora</name>
    <dbReference type="NCBI Taxonomy" id="362788"/>
    <lineage>
        <taxon>Eukaryota</taxon>
        <taxon>Viridiplantae</taxon>
        <taxon>Streptophyta</taxon>
        <taxon>Embryophyta</taxon>
        <taxon>Tracheophyta</taxon>
        <taxon>Spermatophyta</taxon>
        <taxon>Magnoliopsida</taxon>
        <taxon>eudicotyledons</taxon>
        <taxon>Gunneridae</taxon>
        <taxon>Pentapetalae</taxon>
        <taxon>rosids</taxon>
        <taxon>fabids</taxon>
        <taxon>Fabales</taxon>
        <taxon>Fabaceae</taxon>
        <taxon>Caesalpinioideae</taxon>
        <taxon>Cassia clade</taxon>
        <taxon>Senna</taxon>
    </lineage>
</organism>